<dbReference type="AlphaFoldDB" id="A0A3N7EHX6"/>
<proteinExistence type="predicted"/>
<name>A0A3N7EHX6_POPTR</name>
<reference evidence="1 2" key="1">
    <citation type="journal article" date="2006" name="Science">
        <title>The genome of black cottonwood, Populus trichocarpa (Torr. &amp; Gray).</title>
        <authorList>
            <person name="Tuskan G.A."/>
            <person name="Difazio S."/>
            <person name="Jansson S."/>
            <person name="Bohlmann J."/>
            <person name="Grigoriev I."/>
            <person name="Hellsten U."/>
            <person name="Putnam N."/>
            <person name="Ralph S."/>
            <person name="Rombauts S."/>
            <person name="Salamov A."/>
            <person name="Schein J."/>
            <person name="Sterck L."/>
            <person name="Aerts A."/>
            <person name="Bhalerao R.R."/>
            <person name="Bhalerao R.P."/>
            <person name="Blaudez D."/>
            <person name="Boerjan W."/>
            <person name="Brun A."/>
            <person name="Brunner A."/>
            <person name="Busov V."/>
            <person name="Campbell M."/>
            <person name="Carlson J."/>
            <person name="Chalot M."/>
            <person name="Chapman J."/>
            <person name="Chen G.L."/>
            <person name="Cooper D."/>
            <person name="Coutinho P.M."/>
            <person name="Couturier J."/>
            <person name="Covert S."/>
            <person name="Cronk Q."/>
            <person name="Cunningham R."/>
            <person name="Davis J."/>
            <person name="Degroeve S."/>
            <person name="Dejardin A."/>
            <person name="Depamphilis C."/>
            <person name="Detter J."/>
            <person name="Dirks B."/>
            <person name="Dubchak I."/>
            <person name="Duplessis S."/>
            <person name="Ehlting J."/>
            <person name="Ellis B."/>
            <person name="Gendler K."/>
            <person name="Goodstein D."/>
            <person name="Gribskov M."/>
            <person name="Grimwood J."/>
            <person name="Groover A."/>
            <person name="Gunter L."/>
            <person name="Hamberger B."/>
            <person name="Heinze B."/>
            <person name="Helariutta Y."/>
            <person name="Henrissat B."/>
            <person name="Holligan D."/>
            <person name="Holt R."/>
            <person name="Huang W."/>
            <person name="Islam-Faridi N."/>
            <person name="Jones S."/>
            <person name="Jones-Rhoades M."/>
            <person name="Jorgensen R."/>
            <person name="Joshi C."/>
            <person name="Kangasjarvi J."/>
            <person name="Karlsson J."/>
            <person name="Kelleher C."/>
            <person name="Kirkpatrick R."/>
            <person name="Kirst M."/>
            <person name="Kohler A."/>
            <person name="Kalluri U."/>
            <person name="Larimer F."/>
            <person name="Leebens-Mack J."/>
            <person name="Leple J.C."/>
            <person name="Locascio P."/>
            <person name="Lou Y."/>
            <person name="Lucas S."/>
            <person name="Martin F."/>
            <person name="Montanini B."/>
            <person name="Napoli C."/>
            <person name="Nelson D.R."/>
            <person name="Nelson C."/>
            <person name="Nieminen K."/>
            <person name="Nilsson O."/>
            <person name="Pereda V."/>
            <person name="Peter G."/>
            <person name="Philippe R."/>
            <person name="Pilate G."/>
            <person name="Poliakov A."/>
            <person name="Razumovskaya J."/>
            <person name="Richardson P."/>
            <person name="Rinaldi C."/>
            <person name="Ritland K."/>
            <person name="Rouze P."/>
            <person name="Ryaboy D."/>
            <person name="Schmutz J."/>
            <person name="Schrader J."/>
            <person name="Segerman B."/>
            <person name="Shin H."/>
            <person name="Siddiqui A."/>
            <person name="Sterky F."/>
            <person name="Terry A."/>
            <person name="Tsai C.J."/>
            <person name="Uberbacher E."/>
            <person name="Unneberg P."/>
            <person name="Vahala J."/>
            <person name="Wall K."/>
            <person name="Wessler S."/>
            <person name="Yang G."/>
            <person name="Yin T."/>
            <person name="Douglas C."/>
            <person name="Marra M."/>
            <person name="Sandberg G."/>
            <person name="Van de Peer Y."/>
            <person name="Rokhsar D."/>
        </authorList>
    </citation>
    <scope>NUCLEOTIDE SEQUENCE [LARGE SCALE GENOMIC DNA]</scope>
    <source>
        <strain evidence="2">cv. Nisqually</strain>
    </source>
</reference>
<sequence length="60" mass="6590">MLTTLSGIAAAMALVKSQLSTPLPLTDFSSRGLYAKTIRGFDGHGRIDLELPFIKKMFVY</sequence>
<organism evidence="1 2">
    <name type="scientific">Populus trichocarpa</name>
    <name type="common">Western balsam poplar</name>
    <name type="synonym">Populus balsamifera subsp. trichocarpa</name>
    <dbReference type="NCBI Taxonomy" id="3694"/>
    <lineage>
        <taxon>Eukaryota</taxon>
        <taxon>Viridiplantae</taxon>
        <taxon>Streptophyta</taxon>
        <taxon>Embryophyta</taxon>
        <taxon>Tracheophyta</taxon>
        <taxon>Spermatophyta</taxon>
        <taxon>Magnoliopsida</taxon>
        <taxon>eudicotyledons</taxon>
        <taxon>Gunneridae</taxon>
        <taxon>Pentapetalae</taxon>
        <taxon>rosids</taxon>
        <taxon>fabids</taxon>
        <taxon>Malpighiales</taxon>
        <taxon>Salicaceae</taxon>
        <taxon>Saliceae</taxon>
        <taxon>Populus</taxon>
    </lineage>
</organism>
<protein>
    <submittedName>
        <fullName evidence="1">Uncharacterized protein</fullName>
    </submittedName>
</protein>
<evidence type="ECO:0000313" key="1">
    <source>
        <dbReference type="EMBL" id="RQO86726.1"/>
    </source>
</evidence>
<dbReference type="Proteomes" id="UP000006729">
    <property type="component" value="Chromosome 2"/>
</dbReference>
<dbReference type="InParanoid" id="A0A3N7EHX6"/>
<accession>A0A3N7EHX6</accession>
<evidence type="ECO:0000313" key="2">
    <source>
        <dbReference type="Proteomes" id="UP000006729"/>
    </source>
</evidence>
<keyword evidence="2" id="KW-1185">Reference proteome</keyword>
<dbReference type="EMBL" id="CM009291">
    <property type="protein sequence ID" value="RQO86726.1"/>
    <property type="molecule type" value="Genomic_DNA"/>
</dbReference>
<gene>
    <name evidence="1" type="ORF">POPTR_002G088450</name>
</gene>